<evidence type="ECO:0000313" key="6">
    <source>
        <dbReference type="EMBL" id="TDZ49271.1"/>
    </source>
</evidence>
<organism evidence="6 7">
    <name type="scientific">Mycobacteroides franklinii</name>
    <dbReference type="NCBI Taxonomy" id="948102"/>
    <lineage>
        <taxon>Bacteria</taxon>
        <taxon>Bacillati</taxon>
        <taxon>Actinomycetota</taxon>
        <taxon>Actinomycetes</taxon>
        <taxon>Mycobacteriales</taxon>
        <taxon>Mycobacteriaceae</taxon>
        <taxon>Mycobacteroides</taxon>
    </lineage>
</organism>
<dbReference type="RefSeq" id="WP_134050585.1">
    <property type="nucleotide sequence ID" value="NZ_PECB01000002.1"/>
</dbReference>
<dbReference type="InterPro" id="IPR016036">
    <property type="entry name" value="Malonyl_transacylase_ACP-bd"/>
</dbReference>
<dbReference type="PROSITE" id="PS50075">
    <property type="entry name" value="CARRIER"/>
    <property type="match status" value="1"/>
</dbReference>
<dbReference type="Gene3D" id="3.40.366.10">
    <property type="entry name" value="Malonyl-Coenzyme A Acyl Carrier Protein, domain 2"/>
    <property type="match status" value="1"/>
</dbReference>
<accession>A0A4R8QZM4</accession>
<dbReference type="SUPFAM" id="SSF52151">
    <property type="entry name" value="FabD/lysophospholipase-like"/>
    <property type="match status" value="1"/>
</dbReference>
<dbReference type="SMART" id="SM00827">
    <property type="entry name" value="PKS_AT"/>
    <property type="match status" value="1"/>
</dbReference>
<dbReference type="InterPro" id="IPR009081">
    <property type="entry name" value="PP-bd_ACP"/>
</dbReference>
<proteinExistence type="predicted"/>
<dbReference type="GO" id="GO:0006633">
    <property type="term" value="P:fatty acid biosynthetic process"/>
    <property type="evidence" value="ECO:0007669"/>
    <property type="project" value="TreeGrafter"/>
</dbReference>
<dbReference type="InterPro" id="IPR014043">
    <property type="entry name" value="Acyl_transferase_dom"/>
</dbReference>
<keyword evidence="3 6" id="KW-0012">Acyltransferase</keyword>
<evidence type="ECO:0000256" key="2">
    <source>
        <dbReference type="ARBA" id="ARBA00022679"/>
    </source>
</evidence>
<dbReference type="GO" id="GO:0004314">
    <property type="term" value="F:[acyl-carrier-protein] S-malonyltransferase activity"/>
    <property type="evidence" value="ECO:0007669"/>
    <property type="project" value="UniProtKB-EC"/>
</dbReference>
<keyword evidence="2 6" id="KW-0808">Transferase</keyword>
<dbReference type="Pfam" id="PF00698">
    <property type="entry name" value="Acyl_transf_1"/>
    <property type="match status" value="1"/>
</dbReference>
<dbReference type="AlphaFoldDB" id="A0A4R8QZM4"/>
<dbReference type="PANTHER" id="PTHR42681">
    <property type="entry name" value="MALONYL-COA-ACYL CARRIER PROTEIN TRANSACYLASE, MITOCHONDRIAL"/>
    <property type="match status" value="1"/>
</dbReference>
<evidence type="ECO:0000256" key="4">
    <source>
        <dbReference type="ARBA" id="ARBA00048462"/>
    </source>
</evidence>
<dbReference type="Pfam" id="PF00550">
    <property type="entry name" value="PP-binding"/>
    <property type="match status" value="1"/>
</dbReference>
<evidence type="ECO:0000259" key="5">
    <source>
        <dbReference type="PROSITE" id="PS50075"/>
    </source>
</evidence>
<comment type="caution">
    <text evidence="6">The sequence shown here is derived from an EMBL/GenBank/DDBJ whole genome shotgun (WGS) entry which is preliminary data.</text>
</comment>
<dbReference type="InterPro" id="IPR001227">
    <property type="entry name" value="Ac_transferase_dom_sf"/>
</dbReference>
<comment type="catalytic activity">
    <reaction evidence="4">
        <text>holo-[ACP] + malonyl-CoA = malonyl-[ACP] + CoA</text>
        <dbReference type="Rhea" id="RHEA:41792"/>
        <dbReference type="Rhea" id="RHEA-COMP:9623"/>
        <dbReference type="Rhea" id="RHEA-COMP:9685"/>
        <dbReference type="ChEBI" id="CHEBI:57287"/>
        <dbReference type="ChEBI" id="CHEBI:57384"/>
        <dbReference type="ChEBI" id="CHEBI:64479"/>
        <dbReference type="ChEBI" id="CHEBI:78449"/>
        <dbReference type="EC" id="2.3.1.39"/>
    </reaction>
</comment>
<gene>
    <name evidence="6" type="primary">eryA_3</name>
    <name evidence="6" type="ORF">CCUG63697_03807</name>
</gene>
<dbReference type="InterPro" id="IPR050858">
    <property type="entry name" value="Mal-CoA-ACP_Trans/PKS_FabD"/>
</dbReference>
<feature type="domain" description="Carrier" evidence="5">
    <location>
        <begin position="358"/>
        <end position="438"/>
    </location>
</feature>
<evidence type="ECO:0000256" key="3">
    <source>
        <dbReference type="ARBA" id="ARBA00023315"/>
    </source>
</evidence>
<dbReference type="InterPro" id="IPR016035">
    <property type="entry name" value="Acyl_Trfase/lysoPLipase"/>
</dbReference>
<dbReference type="Gene3D" id="1.10.1200.10">
    <property type="entry name" value="ACP-like"/>
    <property type="match status" value="1"/>
</dbReference>
<reference evidence="6 7" key="1">
    <citation type="journal article" date="2019" name="Sci. Rep.">
        <title>Extended insight into the Mycobacterium chelonae-abscessus complex through whole genome sequencing of Mycobacterium salmoniphilum outbreak and Mycobacterium salmoniphilum-like strains.</title>
        <authorList>
            <person name="Behra P.R.K."/>
            <person name="Das S."/>
            <person name="Pettersson B.M.F."/>
            <person name="Shirreff L."/>
            <person name="DuCote T."/>
            <person name="Jacobsson K.G."/>
            <person name="Ennis D.G."/>
            <person name="Kirsebom L.A."/>
        </authorList>
    </citation>
    <scope>NUCLEOTIDE SEQUENCE [LARGE SCALE GENOMIC DNA]</scope>
    <source>
        <strain evidence="6 7">CCUG 63697</strain>
    </source>
</reference>
<protein>
    <recommendedName>
        <fullName evidence="1">[acyl-carrier-protein] S-malonyltransferase</fullName>
        <ecNumber evidence="1">2.3.1.39</ecNumber>
    </recommendedName>
</protein>
<keyword evidence="7" id="KW-1185">Reference proteome</keyword>
<dbReference type="EMBL" id="PECC01000028">
    <property type="protein sequence ID" value="TDZ49271.1"/>
    <property type="molecule type" value="Genomic_DNA"/>
</dbReference>
<dbReference type="SUPFAM" id="SSF47336">
    <property type="entry name" value="ACP-like"/>
    <property type="match status" value="1"/>
</dbReference>
<name>A0A4R8QZM4_9MYCO</name>
<dbReference type="SUPFAM" id="SSF55048">
    <property type="entry name" value="Probable ACP-binding domain of malonyl-CoA ACP transacylase"/>
    <property type="match status" value="1"/>
</dbReference>
<evidence type="ECO:0000256" key="1">
    <source>
        <dbReference type="ARBA" id="ARBA00013258"/>
    </source>
</evidence>
<dbReference type="InterPro" id="IPR036736">
    <property type="entry name" value="ACP-like_sf"/>
</dbReference>
<dbReference type="PANTHER" id="PTHR42681:SF1">
    <property type="entry name" value="MALONYL-COA-ACYL CARRIER PROTEIN TRANSACYLASE, MITOCHONDRIAL"/>
    <property type="match status" value="1"/>
</dbReference>
<evidence type="ECO:0000313" key="7">
    <source>
        <dbReference type="Proteomes" id="UP000295165"/>
    </source>
</evidence>
<sequence length="444" mass="46447">MTTLVQFPGLGGYAPGMLAQLTQDAPRVAGILEEVDRVAADYGLGTVSGPLTDPNGASIEKLADTPTLLHLASYVSGYVMYQAMCARGTGGDMLLGHSTGEITALVAAGALSVADGARVLCEREVALAELDVSGGLVALAAGSARAHHLCGAAGGLSLTVSLSNSPVQTVISGTDQELPRLEAVARAAGVQATRLLVRYPHHNQILRRAADLVAEAAVTYEIADPKSRVYSPILGRFVDHAGDARRIIDRHLTDPVNYLHAIRTLYDDCEVRTFIEVGVRSVLTDSARESLPASVTLLGPPPVARSAVEILDILSGVTAPVSLRDLQVVKPPADTAGATNGSAPAVMPVNGSGAASLPSREALMARLRSLFAASLGYPEDVFTDDAHLEADLGIASVKKTELLVRLLDEFQLPTPPAAMRMRDYNTIPDLARLMENLGTNGASV</sequence>
<dbReference type="EC" id="2.3.1.39" evidence="1"/>
<dbReference type="GO" id="GO:0005829">
    <property type="term" value="C:cytosol"/>
    <property type="evidence" value="ECO:0007669"/>
    <property type="project" value="TreeGrafter"/>
</dbReference>
<dbReference type="Proteomes" id="UP000295165">
    <property type="component" value="Unassembled WGS sequence"/>
</dbReference>